<reference evidence="3 4" key="1">
    <citation type="journal article" date="2021" name="Elife">
        <title>Chloroplast acquisition without the gene transfer in kleptoplastic sea slugs, Plakobranchus ocellatus.</title>
        <authorList>
            <person name="Maeda T."/>
            <person name="Takahashi S."/>
            <person name="Yoshida T."/>
            <person name="Shimamura S."/>
            <person name="Takaki Y."/>
            <person name="Nagai Y."/>
            <person name="Toyoda A."/>
            <person name="Suzuki Y."/>
            <person name="Arimoto A."/>
            <person name="Ishii H."/>
            <person name="Satoh N."/>
            <person name="Nishiyama T."/>
            <person name="Hasebe M."/>
            <person name="Maruyama T."/>
            <person name="Minagawa J."/>
            <person name="Obokata J."/>
            <person name="Shigenobu S."/>
        </authorList>
    </citation>
    <scope>NUCLEOTIDE SEQUENCE [LARGE SCALE GENOMIC DNA]</scope>
</reference>
<dbReference type="EMBL" id="BMAT01008641">
    <property type="protein sequence ID" value="GFR89985.1"/>
    <property type="molecule type" value="Genomic_DNA"/>
</dbReference>
<keyword evidence="2" id="KW-0812">Transmembrane</keyword>
<sequence length="278" mass="30312">MIDMLDFKGDYEPQEWGEFQCDGVRGILIRTRGCVDAVLEGAGIHCKTERKDYPHMQCNDSTVPCSGQMWGPHCDRKCPTLCDGDYCSRDLGLCVKGCKSGYHGPVCSTMCHRGYAGKDCKVRCSNICPSLACDPVTLVCTGNSLSRVSIGMTVTALIIFLVCPGIGIGLYVLTLMRAPPLGKDPLKPLKYKSRRFTGPEDNYDDGGDDRDRDSSSSSGSPPPSIRISQDKLMDEREPEEISMEDASPHGSFRASKFMTTAKVAGKVSTLHKTDSDMA</sequence>
<keyword evidence="2" id="KW-0472">Membrane</keyword>
<comment type="caution">
    <text evidence="3">The sequence shown here is derived from an EMBL/GenBank/DDBJ whole genome shotgun (WGS) entry which is preliminary data.</text>
</comment>
<keyword evidence="4" id="KW-1185">Reference proteome</keyword>
<feature type="region of interest" description="Disordered" evidence="1">
    <location>
        <begin position="188"/>
        <end position="254"/>
    </location>
</feature>
<protein>
    <submittedName>
        <fullName evidence="3">Receptor-type tyrosine-protein phosphatase kappa</fullName>
    </submittedName>
</protein>
<keyword evidence="2" id="KW-1133">Transmembrane helix</keyword>
<evidence type="ECO:0000256" key="1">
    <source>
        <dbReference type="SAM" id="MobiDB-lite"/>
    </source>
</evidence>
<feature type="transmembrane region" description="Helical" evidence="2">
    <location>
        <begin position="150"/>
        <end position="173"/>
    </location>
</feature>
<dbReference type="Proteomes" id="UP000762676">
    <property type="component" value="Unassembled WGS sequence"/>
</dbReference>
<name>A0AAV4GZC0_9GAST</name>
<gene>
    <name evidence="3" type="ORF">ElyMa_004293300</name>
</gene>
<proteinExistence type="predicted"/>
<dbReference type="Gene3D" id="2.170.300.10">
    <property type="entry name" value="Tie2 ligand-binding domain superfamily"/>
    <property type="match status" value="1"/>
</dbReference>
<evidence type="ECO:0000313" key="4">
    <source>
        <dbReference type="Proteomes" id="UP000762676"/>
    </source>
</evidence>
<dbReference type="AlphaFoldDB" id="A0AAV4GZC0"/>
<evidence type="ECO:0000313" key="3">
    <source>
        <dbReference type="EMBL" id="GFR89985.1"/>
    </source>
</evidence>
<accession>A0AAV4GZC0</accession>
<organism evidence="3 4">
    <name type="scientific">Elysia marginata</name>
    <dbReference type="NCBI Taxonomy" id="1093978"/>
    <lineage>
        <taxon>Eukaryota</taxon>
        <taxon>Metazoa</taxon>
        <taxon>Spiralia</taxon>
        <taxon>Lophotrochozoa</taxon>
        <taxon>Mollusca</taxon>
        <taxon>Gastropoda</taxon>
        <taxon>Heterobranchia</taxon>
        <taxon>Euthyneura</taxon>
        <taxon>Panpulmonata</taxon>
        <taxon>Sacoglossa</taxon>
        <taxon>Placobranchoidea</taxon>
        <taxon>Plakobranchidae</taxon>
        <taxon>Elysia</taxon>
    </lineage>
</organism>
<evidence type="ECO:0000256" key="2">
    <source>
        <dbReference type="SAM" id="Phobius"/>
    </source>
</evidence>
<keyword evidence="3" id="KW-0675">Receptor</keyword>